<gene>
    <name evidence="2" type="ORF">UY83_C0003G0070</name>
</gene>
<accession>A0A0G1XY04</accession>
<dbReference type="AlphaFoldDB" id="A0A0G1XY04"/>
<reference evidence="2 3" key="1">
    <citation type="journal article" date="2015" name="Nature">
        <title>rRNA introns, odd ribosomes, and small enigmatic genomes across a large radiation of phyla.</title>
        <authorList>
            <person name="Brown C.T."/>
            <person name="Hug L.A."/>
            <person name="Thomas B.C."/>
            <person name="Sharon I."/>
            <person name="Castelle C.J."/>
            <person name="Singh A."/>
            <person name="Wilkins M.J."/>
            <person name="Williams K.H."/>
            <person name="Banfield J.F."/>
        </authorList>
    </citation>
    <scope>NUCLEOTIDE SEQUENCE [LARGE SCALE GENOMIC DNA]</scope>
</reference>
<comment type="caution">
    <text evidence="2">The sequence shown here is derived from an EMBL/GenBank/DDBJ whole genome shotgun (WGS) entry which is preliminary data.</text>
</comment>
<name>A0A0G1XY04_9BACT</name>
<proteinExistence type="predicted"/>
<sequence length="251" mass="26776">MALSWGGRRKLLYAAVAAVFGFAVMFGIYRTFFTAVPTCRDGAQNGRESGVDCGGDCALLCQAEARAPVVLWVRAMSGGEGAYTAAAYVQNQNAGAYAPDVHYAFQLFDGNNLLVAERTGTILLPPVQTIPIIEPNIDVGNRTVARAMLSFTREPYWLHAREGDFPALRTTGVLLKEGDGTLLNATLVNDSPYGAEAEVGAVLFDAQGVALAASRTALSVDRKSQESIFFTWPDGVRGAIRAEVIALPIAK</sequence>
<keyword evidence="1" id="KW-1133">Transmembrane helix</keyword>
<protein>
    <submittedName>
        <fullName evidence="2">Sushi domain-containing protein / SCR repeat-containing protein</fullName>
    </submittedName>
</protein>
<evidence type="ECO:0000313" key="2">
    <source>
        <dbReference type="EMBL" id="KKW35785.1"/>
    </source>
</evidence>
<dbReference type="EMBL" id="LCRO01000003">
    <property type="protein sequence ID" value="KKW35785.1"/>
    <property type="molecule type" value="Genomic_DNA"/>
</dbReference>
<keyword evidence="1" id="KW-0812">Transmembrane</keyword>
<feature type="transmembrane region" description="Helical" evidence="1">
    <location>
        <begin position="12"/>
        <end position="32"/>
    </location>
</feature>
<evidence type="ECO:0000256" key="1">
    <source>
        <dbReference type="SAM" id="Phobius"/>
    </source>
</evidence>
<keyword evidence="1" id="KW-0472">Membrane</keyword>
<evidence type="ECO:0000313" key="3">
    <source>
        <dbReference type="Proteomes" id="UP000034740"/>
    </source>
</evidence>
<dbReference type="Proteomes" id="UP000034740">
    <property type="component" value="Unassembled WGS sequence"/>
</dbReference>
<organism evidence="2 3">
    <name type="scientific">Candidatus Adlerbacteria bacterium GW2011_GWA1_54_10</name>
    <dbReference type="NCBI Taxonomy" id="1618605"/>
    <lineage>
        <taxon>Bacteria</taxon>
        <taxon>Candidatus Adleribacteriota</taxon>
    </lineage>
</organism>